<gene>
    <name evidence="2" type="ORF">B0A48_15172</name>
</gene>
<proteinExistence type="predicted"/>
<evidence type="ECO:0000256" key="1">
    <source>
        <dbReference type="SAM" id="MobiDB-lite"/>
    </source>
</evidence>
<dbReference type="Proteomes" id="UP000192596">
    <property type="component" value="Unassembled WGS sequence"/>
</dbReference>
<evidence type="ECO:0000313" key="2">
    <source>
        <dbReference type="EMBL" id="OQN98826.1"/>
    </source>
</evidence>
<name>A0A1V8SI61_9PEZI</name>
<dbReference type="AlphaFoldDB" id="A0A1V8SI61"/>
<protein>
    <submittedName>
        <fullName evidence="2">Uncharacterized protein</fullName>
    </submittedName>
</protein>
<organism evidence="2 3">
    <name type="scientific">Cryoendolithus antarcticus</name>
    <dbReference type="NCBI Taxonomy" id="1507870"/>
    <lineage>
        <taxon>Eukaryota</taxon>
        <taxon>Fungi</taxon>
        <taxon>Dikarya</taxon>
        <taxon>Ascomycota</taxon>
        <taxon>Pezizomycotina</taxon>
        <taxon>Dothideomycetes</taxon>
        <taxon>Dothideomycetidae</taxon>
        <taxon>Cladosporiales</taxon>
        <taxon>Cladosporiaceae</taxon>
        <taxon>Cryoendolithus</taxon>
    </lineage>
</organism>
<accession>A0A1V8SI61</accession>
<keyword evidence="3" id="KW-1185">Reference proteome</keyword>
<reference evidence="3" key="1">
    <citation type="submission" date="2017-03" db="EMBL/GenBank/DDBJ databases">
        <title>Genomes of endolithic fungi from Antarctica.</title>
        <authorList>
            <person name="Coleine C."/>
            <person name="Masonjones S."/>
            <person name="Stajich J.E."/>
        </authorList>
    </citation>
    <scope>NUCLEOTIDE SEQUENCE [LARGE SCALE GENOMIC DNA]</scope>
    <source>
        <strain evidence="3">CCFEE 5527</strain>
    </source>
</reference>
<dbReference type="InParanoid" id="A0A1V8SI61"/>
<feature type="region of interest" description="Disordered" evidence="1">
    <location>
        <begin position="1"/>
        <end position="33"/>
    </location>
</feature>
<comment type="caution">
    <text evidence="2">The sequence shown here is derived from an EMBL/GenBank/DDBJ whole genome shotgun (WGS) entry which is preliminary data.</text>
</comment>
<evidence type="ECO:0000313" key="3">
    <source>
        <dbReference type="Proteomes" id="UP000192596"/>
    </source>
</evidence>
<dbReference type="EMBL" id="NAJO01000043">
    <property type="protein sequence ID" value="OQN98826.1"/>
    <property type="molecule type" value="Genomic_DNA"/>
</dbReference>
<feature type="compositionally biased region" description="Polar residues" evidence="1">
    <location>
        <begin position="22"/>
        <end position="31"/>
    </location>
</feature>
<sequence length="76" mass="8304">MSSNLPAFDSPEQTETSEKAANASSNVSQSFMRRPGRDDLLLGKYQSHILGPIADDTGTIRAARHIVDNTDKNPFN</sequence>